<gene>
    <name evidence="1" type="ORF">KI809_06420</name>
</gene>
<sequence>MHVTISNIEFEVANTTQGVDELFSRIDSSMKDFGVYFSHLVVDGVEVTDAPQNYLVENVTGISDVEVIFLTANQYFEQVMSVLDTFLEKATPTLKEVADEFYGRPDDDTWFRFEACINGINSLLGIINSMISAPEFFGETEGISSLGESIGLHLDNLKQAATLNDYTLMADIMNYELVDFLEKLHATVQGMVRRHNNVTH</sequence>
<dbReference type="AlphaFoldDB" id="A0AAW4KYV0"/>
<evidence type="ECO:0000313" key="1">
    <source>
        <dbReference type="EMBL" id="MBT0663934.1"/>
    </source>
</evidence>
<proteinExistence type="predicted"/>
<dbReference type="RefSeq" id="WP_214170710.1">
    <property type="nucleotide sequence ID" value="NZ_JAHCVJ010000002.1"/>
</dbReference>
<organism evidence="1 2">
    <name type="scientific">Geoanaerobacter pelophilus</name>
    <dbReference type="NCBI Taxonomy" id="60036"/>
    <lineage>
        <taxon>Bacteria</taxon>
        <taxon>Pseudomonadati</taxon>
        <taxon>Thermodesulfobacteriota</taxon>
        <taxon>Desulfuromonadia</taxon>
        <taxon>Geobacterales</taxon>
        <taxon>Geobacteraceae</taxon>
        <taxon>Geoanaerobacter</taxon>
    </lineage>
</organism>
<evidence type="ECO:0000313" key="2">
    <source>
        <dbReference type="Proteomes" id="UP000811899"/>
    </source>
</evidence>
<dbReference type="Proteomes" id="UP000811899">
    <property type="component" value="Unassembled WGS sequence"/>
</dbReference>
<comment type="caution">
    <text evidence="1">The sequence shown here is derived from an EMBL/GenBank/DDBJ whole genome shotgun (WGS) entry which is preliminary data.</text>
</comment>
<name>A0AAW4KYV0_9BACT</name>
<dbReference type="EMBL" id="JAHCVJ010000002">
    <property type="protein sequence ID" value="MBT0663934.1"/>
    <property type="molecule type" value="Genomic_DNA"/>
</dbReference>
<reference evidence="1 2" key="1">
    <citation type="submission" date="2021-05" db="EMBL/GenBank/DDBJ databases">
        <title>The draft genome of Geobacter pelophilus DSM 12255.</title>
        <authorList>
            <person name="Xu Z."/>
            <person name="Masuda Y."/>
            <person name="Itoh H."/>
            <person name="Senoo K."/>
        </authorList>
    </citation>
    <scope>NUCLEOTIDE SEQUENCE [LARGE SCALE GENOMIC DNA]</scope>
    <source>
        <strain evidence="1 2">DSM 12255</strain>
    </source>
</reference>
<evidence type="ECO:0008006" key="3">
    <source>
        <dbReference type="Google" id="ProtNLM"/>
    </source>
</evidence>
<keyword evidence="2" id="KW-1185">Reference proteome</keyword>
<protein>
    <recommendedName>
        <fullName evidence="3">Chemotaxis protein</fullName>
    </recommendedName>
</protein>
<accession>A0AAW4KYV0</accession>